<organism evidence="2">
    <name type="scientific">Fagus sylvatica</name>
    <name type="common">Beechnut</name>
    <dbReference type="NCBI Taxonomy" id="28930"/>
    <lineage>
        <taxon>Eukaryota</taxon>
        <taxon>Viridiplantae</taxon>
        <taxon>Streptophyta</taxon>
        <taxon>Embryophyta</taxon>
        <taxon>Tracheophyta</taxon>
        <taxon>Spermatophyta</taxon>
        <taxon>Magnoliopsida</taxon>
        <taxon>eudicotyledons</taxon>
        <taxon>Gunneridae</taxon>
        <taxon>Pentapetalae</taxon>
        <taxon>rosids</taxon>
        <taxon>fabids</taxon>
        <taxon>Fagales</taxon>
        <taxon>Fagaceae</taxon>
        <taxon>Fagus</taxon>
    </lineage>
</organism>
<feature type="compositionally biased region" description="Basic and acidic residues" evidence="1">
    <location>
        <begin position="37"/>
        <end position="49"/>
    </location>
</feature>
<proteinExistence type="predicted"/>
<evidence type="ECO:0008006" key="3">
    <source>
        <dbReference type="Google" id="ProtNLM"/>
    </source>
</evidence>
<dbReference type="PANTHER" id="PTHR32108">
    <property type="entry name" value="DNA-DIRECTED RNA POLYMERASE SUBUNIT ALPHA"/>
    <property type="match status" value="1"/>
</dbReference>
<dbReference type="AlphaFoldDB" id="A0A2N9FMK7"/>
<gene>
    <name evidence="2" type="ORF">FSB_LOCUS16041</name>
</gene>
<protein>
    <recommendedName>
        <fullName evidence="3">Retrotransposon gag domain-containing protein</fullName>
    </recommendedName>
</protein>
<accession>A0A2N9FMK7</accession>
<sequence length="534" mass="61313">MAGETSGPGPSEQEIRMVALERKFDKLLSFVQLIAKRNPDGENQRKEDDKDTNDEEPEGHSNTNTTPPPPTPPKEGKDSQLDSKIDSLEEKIRLIQGGWRRRAMKPSEEYAQRWREKVARARPPLDEREMIKILVDTLKNPYFDRMIGLQMQFFVDLIPVGERIEDACEDKENKAIGIPRQVLPTFTMQTIQPRPTPILAPTQVPALAPTPQMPARPVGNQLNDNKLPRKEPRQFTPLPMPLAELYPILIEKNLISPVIPRPYNGPQRRDFNQNLTYDFHFEEVGHAVENCNQLKHRVQDLIDHEILKFEGLPNITTNPLPNHLEGGVNMVEIEEEGDRFDLASDHTLCKDTSPRDTYMEDDTDEWRSVDFSELLQFSCLIVPRGFETPKFEIFYENGNPEVHLQKYGEKMALHVENEFLMISVFPESLSRQAAAWFYQLRDLTGWEDLAKAFLERYCFNPHSILEYLGLKEDEEPYVIPDPGENEVIVEIKEKSGVPSLPALTEEEEEEKAKSLPPVKNPNNTTTAKEEEEKA</sequence>
<evidence type="ECO:0000313" key="2">
    <source>
        <dbReference type="EMBL" id="SPC88159.1"/>
    </source>
</evidence>
<dbReference type="PANTHER" id="PTHR32108:SF9">
    <property type="entry name" value="REVERSE TRANSCRIPTASE RNASE H-LIKE DOMAIN-CONTAINING PROTEIN"/>
    <property type="match status" value="1"/>
</dbReference>
<name>A0A2N9FMK7_FAGSY</name>
<evidence type="ECO:0000256" key="1">
    <source>
        <dbReference type="SAM" id="MobiDB-lite"/>
    </source>
</evidence>
<feature type="region of interest" description="Disordered" evidence="1">
    <location>
        <begin position="498"/>
        <end position="534"/>
    </location>
</feature>
<feature type="region of interest" description="Disordered" evidence="1">
    <location>
        <begin position="35"/>
        <end position="82"/>
    </location>
</feature>
<dbReference type="EMBL" id="OIVN01000975">
    <property type="protein sequence ID" value="SPC88159.1"/>
    <property type="molecule type" value="Genomic_DNA"/>
</dbReference>
<reference evidence="2" key="1">
    <citation type="submission" date="2018-02" db="EMBL/GenBank/DDBJ databases">
        <authorList>
            <person name="Cohen D.B."/>
            <person name="Kent A.D."/>
        </authorList>
    </citation>
    <scope>NUCLEOTIDE SEQUENCE</scope>
</reference>
<feature type="region of interest" description="Disordered" evidence="1">
    <location>
        <begin position="210"/>
        <end position="234"/>
    </location>
</feature>